<dbReference type="Pfam" id="PF08843">
    <property type="entry name" value="AbiEii"/>
    <property type="match status" value="1"/>
</dbReference>
<evidence type="ECO:0000313" key="1">
    <source>
        <dbReference type="EMBL" id="MBM3317728.1"/>
    </source>
</evidence>
<dbReference type="InterPro" id="IPR014942">
    <property type="entry name" value="AbiEii"/>
</dbReference>
<gene>
    <name evidence="1" type="ORF">FJY75_07730</name>
</gene>
<dbReference type="Proteomes" id="UP000748308">
    <property type="component" value="Unassembled WGS sequence"/>
</dbReference>
<protein>
    <submittedName>
        <fullName evidence="1">Nucleotidyl transferase AbiEii/AbiGii toxin family protein</fullName>
    </submittedName>
</protein>
<dbReference type="EMBL" id="VGIY01000176">
    <property type="protein sequence ID" value="MBM3317728.1"/>
    <property type="molecule type" value="Genomic_DNA"/>
</dbReference>
<evidence type="ECO:0000313" key="2">
    <source>
        <dbReference type="Proteomes" id="UP000748308"/>
    </source>
</evidence>
<organism evidence="1 2">
    <name type="scientific">Eiseniibacteriota bacterium</name>
    <dbReference type="NCBI Taxonomy" id="2212470"/>
    <lineage>
        <taxon>Bacteria</taxon>
        <taxon>Candidatus Eiseniibacteriota</taxon>
    </lineage>
</organism>
<dbReference type="GO" id="GO:0016740">
    <property type="term" value="F:transferase activity"/>
    <property type="evidence" value="ECO:0007669"/>
    <property type="project" value="UniProtKB-KW"/>
</dbReference>
<comment type="caution">
    <text evidence="1">The sequence shown here is derived from an EMBL/GenBank/DDBJ whole genome shotgun (WGS) entry which is preliminary data.</text>
</comment>
<dbReference type="Gene3D" id="3.10.450.620">
    <property type="entry name" value="JHP933, nucleotidyltransferase-like core domain"/>
    <property type="match status" value="1"/>
</dbReference>
<name>A0A937XD36_UNCEI</name>
<keyword evidence="1" id="KW-0808">Transferase</keyword>
<dbReference type="AlphaFoldDB" id="A0A937XD36"/>
<sequence length="303" mass="34924">MIEEKFGDLYARDSGLRDKLIAERDIVLTYALHALLESGVMEDLAFKGGTCLRKMTFGSSGRFSEDLDFTLDTQRAEDDALFALLDTFNREHCGIVFACGEYYKTEGDASFGAEVEYRHAWNEAGRFRLQVSLRERPTLPVVPRPMRLQAYFKHLEFGPFQVRSLQDLEMIAEKIRAAYQRTKVRDLYDLYRFATIPFDADLLRRLVVLKLWQVMNPFSPDAFFDKLSGGSYDWDDLRRLVRPAEHMEPSEILATVERRYASLRGLTELEQQVIADAKGVWNRALGERLKAEIRVRFAGPSRG</sequence>
<reference evidence="1" key="1">
    <citation type="submission" date="2019-03" db="EMBL/GenBank/DDBJ databases">
        <title>Lake Tanganyika Metagenome-Assembled Genomes (MAGs).</title>
        <authorList>
            <person name="Tran P."/>
        </authorList>
    </citation>
    <scope>NUCLEOTIDE SEQUENCE</scope>
    <source>
        <strain evidence="1">M_DeepCast_400m_m2_100</strain>
    </source>
</reference>
<accession>A0A937XD36</accession>
<proteinExistence type="predicted"/>